<keyword evidence="12" id="KW-1185">Reference proteome</keyword>
<evidence type="ECO:0000256" key="8">
    <source>
        <dbReference type="ARBA" id="ARBA00051245"/>
    </source>
</evidence>
<organism evidence="11 12">
    <name type="scientific">Anaerobranca gottschalkii DSM 13577</name>
    <dbReference type="NCBI Taxonomy" id="1120990"/>
    <lineage>
        <taxon>Bacteria</taxon>
        <taxon>Bacillati</taxon>
        <taxon>Bacillota</taxon>
        <taxon>Clostridia</taxon>
        <taxon>Eubacteriales</taxon>
        <taxon>Proteinivoracaceae</taxon>
        <taxon>Anaerobranca</taxon>
    </lineage>
</organism>
<evidence type="ECO:0000256" key="5">
    <source>
        <dbReference type="ARBA" id="ARBA00022777"/>
    </source>
</evidence>
<keyword evidence="4" id="KW-0547">Nucleotide-binding</keyword>
<dbReference type="Proteomes" id="UP000243819">
    <property type="component" value="Unassembled WGS sequence"/>
</dbReference>
<feature type="domain" description="AAA" evidence="10">
    <location>
        <begin position="140"/>
        <end position="269"/>
    </location>
</feature>
<feature type="transmembrane region" description="Helical" evidence="9">
    <location>
        <begin position="25"/>
        <end position="44"/>
    </location>
</feature>
<evidence type="ECO:0000256" key="6">
    <source>
        <dbReference type="ARBA" id="ARBA00022840"/>
    </source>
</evidence>
<dbReference type="InterPro" id="IPR027417">
    <property type="entry name" value="P-loop_NTPase"/>
</dbReference>
<keyword evidence="9" id="KW-0812">Transmembrane</keyword>
<keyword evidence="5" id="KW-0418">Kinase</keyword>
<dbReference type="SUPFAM" id="SSF52540">
    <property type="entry name" value="P-loop containing nucleoside triphosphate hydrolases"/>
    <property type="match status" value="1"/>
</dbReference>
<dbReference type="InterPro" id="IPR025669">
    <property type="entry name" value="AAA_dom"/>
</dbReference>
<dbReference type="InterPro" id="IPR050445">
    <property type="entry name" value="Bact_polysacc_biosynth/exp"/>
</dbReference>
<gene>
    <name evidence="11" type="ORF">SAMN03080614_101041</name>
</gene>
<dbReference type="AlphaFoldDB" id="A0A1H9ZKW7"/>
<evidence type="ECO:0000313" key="11">
    <source>
        <dbReference type="EMBL" id="SES82321.1"/>
    </source>
</evidence>
<dbReference type="PANTHER" id="PTHR32309:SF13">
    <property type="entry name" value="FERRIC ENTEROBACTIN TRANSPORT PROTEIN FEPE"/>
    <property type="match status" value="1"/>
</dbReference>
<evidence type="ECO:0000256" key="2">
    <source>
        <dbReference type="ARBA" id="ARBA00011903"/>
    </source>
</evidence>
<dbReference type="InterPro" id="IPR005702">
    <property type="entry name" value="Wzc-like_C"/>
</dbReference>
<dbReference type="Pfam" id="PF13614">
    <property type="entry name" value="AAA_31"/>
    <property type="match status" value="1"/>
</dbReference>
<dbReference type="STRING" id="1120990.SAMN03080614_101041"/>
<comment type="catalytic activity">
    <reaction evidence="8">
        <text>L-tyrosyl-[protein] + ATP = O-phospho-L-tyrosyl-[protein] + ADP + H(+)</text>
        <dbReference type="Rhea" id="RHEA:10596"/>
        <dbReference type="Rhea" id="RHEA-COMP:10136"/>
        <dbReference type="Rhea" id="RHEA-COMP:20101"/>
        <dbReference type="ChEBI" id="CHEBI:15378"/>
        <dbReference type="ChEBI" id="CHEBI:30616"/>
        <dbReference type="ChEBI" id="CHEBI:46858"/>
        <dbReference type="ChEBI" id="CHEBI:61978"/>
        <dbReference type="ChEBI" id="CHEBI:456216"/>
        <dbReference type="EC" id="2.7.10.2"/>
    </reaction>
</comment>
<keyword evidence="3" id="KW-0808">Transferase</keyword>
<accession>A0A1H9ZKW7</accession>
<evidence type="ECO:0000259" key="10">
    <source>
        <dbReference type="Pfam" id="PF13614"/>
    </source>
</evidence>
<reference evidence="12" key="1">
    <citation type="submission" date="2016-10" db="EMBL/GenBank/DDBJ databases">
        <authorList>
            <person name="Varghese N."/>
            <person name="Submissions S."/>
        </authorList>
    </citation>
    <scope>NUCLEOTIDE SEQUENCE [LARGE SCALE GENOMIC DNA]</scope>
    <source>
        <strain evidence="12">DSM 13577</strain>
    </source>
</reference>
<dbReference type="EMBL" id="FOIF01000010">
    <property type="protein sequence ID" value="SES82321.1"/>
    <property type="molecule type" value="Genomic_DNA"/>
</dbReference>
<evidence type="ECO:0000256" key="9">
    <source>
        <dbReference type="SAM" id="Phobius"/>
    </source>
</evidence>
<evidence type="ECO:0000313" key="12">
    <source>
        <dbReference type="Proteomes" id="UP000243819"/>
    </source>
</evidence>
<evidence type="ECO:0000256" key="7">
    <source>
        <dbReference type="ARBA" id="ARBA00023137"/>
    </source>
</evidence>
<proteinExistence type="inferred from homology"/>
<sequence>MEREYYNEEIEIKEMIFVIVKRLKLILSVIILTTLFGIIYSFIYKNNIKLNIAISFVLGCMLSVFIVFMIEYFKNTINFKSDVIKHLGLKVIGVIPRLPESKNAIENKFVFECINMIISNLNINFNSKVLTFTSSGPEEGTTKTILNIGKLLAKRGKKVVLLDCNLRNPKIHENFNLYNDNGLIEIIKENVNYSESDICKKTNIDNLWFINSGVNTDNPLKILESEKLREFIDYLRDNFDYILIDTPPVSIVTDALILSNISDGTILICASEKSEIELAKRSVDLLKEVKANIVGVILTNVSKYNPEKYYKFEKSVYYKS</sequence>
<keyword evidence="9" id="KW-0472">Membrane</keyword>
<protein>
    <recommendedName>
        <fullName evidence="2">non-specific protein-tyrosine kinase</fullName>
        <ecNumber evidence="2">2.7.10.2</ecNumber>
    </recommendedName>
</protein>
<evidence type="ECO:0000256" key="1">
    <source>
        <dbReference type="ARBA" id="ARBA00007316"/>
    </source>
</evidence>
<keyword evidence="6" id="KW-0067">ATP-binding</keyword>
<dbReference type="CDD" id="cd05387">
    <property type="entry name" value="BY-kinase"/>
    <property type="match status" value="1"/>
</dbReference>
<dbReference type="GO" id="GO:0005886">
    <property type="term" value="C:plasma membrane"/>
    <property type="evidence" value="ECO:0007669"/>
    <property type="project" value="TreeGrafter"/>
</dbReference>
<evidence type="ECO:0000256" key="3">
    <source>
        <dbReference type="ARBA" id="ARBA00022679"/>
    </source>
</evidence>
<feature type="transmembrane region" description="Helical" evidence="9">
    <location>
        <begin position="50"/>
        <end position="70"/>
    </location>
</feature>
<dbReference type="GO" id="GO:0005524">
    <property type="term" value="F:ATP binding"/>
    <property type="evidence" value="ECO:0007669"/>
    <property type="project" value="UniProtKB-KW"/>
</dbReference>
<keyword evidence="9" id="KW-1133">Transmembrane helix</keyword>
<evidence type="ECO:0000256" key="4">
    <source>
        <dbReference type="ARBA" id="ARBA00022741"/>
    </source>
</evidence>
<dbReference type="PANTHER" id="PTHR32309">
    <property type="entry name" value="TYROSINE-PROTEIN KINASE"/>
    <property type="match status" value="1"/>
</dbReference>
<keyword evidence="7" id="KW-0829">Tyrosine-protein kinase</keyword>
<dbReference type="GO" id="GO:0004715">
    <property type="term" value="F:non-membrane spanning protein tyrosine kinase activity"/>
    <property type="evidence" value="ECO:0007669"/>
    <property type="project" value="UniProtKB-EC"/>
</dbReference>
<comment type="similarity">
    <text evidence="1">Belongs to the CpsD/CapB family.</text>
</comment>
<dbReference type="RefSeq" id="WP_091349594.1">
    <property type="nucleotide sequence ID" value="NZ_FOIF01000010.1"/>
</dbReference>
<dbReference type="EC" id="2.7.10.2" evidence="2"/>
<dbReference type="Gene3D" id="3.40.50.300">
    <property type="entry name" value="P-loop containing nucleotide triphosphate hydrolases"/>
    <property type="match status" value="1"/>
</dbReference>
<name>A0A1H9ZKW7_9FIRM</name>
<dbReference type="NCBIfam" id="TIGR01007">
    <property type="entry name" value="eps_fam"/>
    <property type="match status" value="1"/>
</dbReference>
<dbReference type="OrthoDB" id="9794577at2"/>